<keyword evidence="2" id="KW-1185">Reference proteome</keyword>
<proteinExistence type="predicted"/>
<protein>
    <submittedName>
        <fullName evidence="1">Uncharacterized protein</fullName>
    </submittedName>
</protein>
<evidence type="ECO:0000313" key="1">
    <source>
        <dbReference type="EMBL" id="KAJ1366570.1"/>
    </source>
</evidence>
<dbReference type="AlphaFoldDB" id="A0AAD5QZ39"/>
<accession>A0AAD5QZ39</accession>
<organism evidence="1 2">
    <name type="scientific">Parelaphostrongylus tenuis</name>
    <name type="common">Meningeal worm</name>
    <dbReference type="NCBI Taxonomy" id="148309"/>
    <lineage>
        <taxon>Eukaryota</taxon>
        <taxon>Metazoa</taxon>
        <taxon>Ecdysozoa</taxon>
        <taxon>Nematoda</taxon>
        <taxon>Chromadorea</taxon>
        <taxon>Rhabditida</taxon>
        <taxon>Rhabditina</taxon>
        <taxon>Rhabditomorpha</taxon>
        <taxon>Strongyloidea</taxon>
        <taxon>Metastrongylidae</taxon>
        <taxon>Parelaphostrongylus</taxon>
    </lineage>
</organism>
<dbReference type="Proteomes" id="UP001196413">
    <property type="component" value="Unassembled WGS sequence"/>
</dbReference>
<name>A0AAD5QZ39_PARTN</name>
<sequence length="78" mass="8394">MPANANPTPTEDINTLYFPKERLIVFDNHPKASISVGDKSFSVTGLVHKTALVTLHHSCGTSYCVIPLGETNNKPVTG</sequence>
<evidence type="ECO:0000313" key="2">
    <source>
        <dbReference type="Proteomes" id="UP001196413"/>
    </source>
</evidence>
<comment type="caution">
    <text evidence="1">The sequence shown here is derived from an EMBL/GenBank/DDBJ whole genome shotgun (WGS) entry which is preliminary data.</text>
</comment>
<gene>
    <name evidence="1" type="ORF">KIN20_027258</name>
</gene>
<reference evidence="1" key="1">
    <citation type="submission" date="2021-06" db="EMBL/GenBank/DDBJ databases">
        <title>Parelaphostrongylus tenuis whole genome reference sequence.</title>
        <authorList>
            <person name="Garwood T.J."/>
            <person name="Larsen P.A."/>
            <person name="Fountain-Jones N.M."/>
            <person name="Garbe J.R."/>
            <person name="Macchietto M.G."/>
            <person name="Kania S.A."/>
            <person name="Gerhold R.W."/>
            <person name="Richards J.E."/>
            <person name="Wolf T.M."/>
        </authorList>
    </citation>
    <scope>NUCLEOTIDE SEQUENCE</scope>
    <source>
        <strain evidence="1">MNPRO001-30</strain>
        <tissue evidence="1">Meninges</tissue>
    </source>
</reference>
<dbReference type="EMBL" id="JAHQIW010005582">
    <property type="protein sequence ID" value="KAJ1366570.1"/>
    <property type="molecule type" value="Genomic_DNA"/>
</dbReference>